<reference evidence="21 22" key="1">
    <citation type="submission" date="2014-12" db="EMBL/GenBank/DDBJ databases">
        <title>Draft genome sequences of 29 type strains of Enterococci.</title>
        <authorList>
            <person name="Zhong Z."/>
            <person name="Sun Z."/>
            <person name="Liu W."/>
            <person name="Zhang W."/>
            <person name="Zhang H."/>
        </authorList>
    </citation>
    <scope>NUCLEOTIDE SEQUENCE [LARGE SCALE GENOMIC DNA]</scope>
    <source>
        <strain evidence="21 22">DSM 22802</strain>
    </source>
</reference>
<keyword evidence="5" id="KW-0645">Protease</keyword>
<comment type="catalytic activity">
    <reaction evidence="17">
        <text>[GlcNAc-(1-&gt;4)-Mur2Ac(oyl-L-Ala-gamma-D-Glu-L-Lys-D-Ala-D-Ala)](n)-di-trans,octa-cis-undecaprenyl diphosphate + beta-D-GlcNAc-(1-&gt;4)-Mur2Ac(oyl-L-Ala-gamma-D-Glu-L-Lys-D-Ala-D-Ala)-di-trans,octa-cis-undecaprenyl diphosphate = [GlcNAc-(1-&gt;4)-Mur2Ac(oyl-L-Ala-gamma-D-Glu-L-Lys-D-Ala-D-Ala)](n+1)-di-trans,octa-cis-undecaprenyl diphosphate + di-trans,octa-cis-undecaprenyl diphosphate + H(+)</text>
        <dbReference type="Rhea" id="RHEA:23708"/>
        <dbReference type="Rhea" id="RHEA-COMP:9602"/>
        <dbReference type="Rhea" id="RHEA-COMP:9603"/>
        <dbReference type="ChEBI" id="CHEBI:15378"/>
        <dbReference type="ChEBI" id="CHEBI:58405"/>
        <dbReference type="ChEBI" id="CHEBI:60033"/>
        <dbReference type="ChEBI" id="CHEBI:78435"/>
        <dbReference type="EC" id="2.4.99.28"/>
    </reaction>
</comment>
<evidence type="ECO:0000256" key="3">
    <source>
        <dbReference type="ARBA" id="ARBA00022475"/>
    </source>
</evidence>
<organism evidence="21 22">
    <name type="scientific">Enterococcus devriesei</name>
    <dbReference type="NCBI Taxonomy" id="319970"/>
    <lineage>
        <taxon>Bacteria</taxon>
        <taxon>Bacillati</taxon>
        <taxon>Bacillota</taxon>
        <taxon>Bacilli</taxon>
        <taxon>Lactobacillales</taxon>
        <taxon>Enterococcaceae</taxon>
        <taxon>Enterococcus</taxon>
    </lineage>
</organism>
<evidence type="ECO:0000256" key="9">
    <source>
        <dbReference type="ARBA" id="ARBA00022801"/>
    </source>
</evidence>
<keyword evidence="14" id="KW-0511">Multifunctional enzyme</keyword>
<dbReference type="OrthoDB" id="9766909at2"/>
<gene>
    <name evidence="21" type="ORF">RV00_GL000764</name>
</gene>
<dbReference type="NCBIfam" id="TIGR02074">
    <property type="entry name" value="PBP_1a_fam"/>
    <property type="match status" value="1"/>
</dbReference>
<evidence type="ECO:0000256" key="7">
    <source>
        <dbReference type="ARBA" id="ARBA00022679"/>
    </source>
</evidence>
<dbReference type="PANTHER" id="PTHR32282:SF32">
    <property type="entry name" value="PENICILLIN-BINDING PROTEIN 2A"/>
    <property type="match status" value="1"/>
</dbReference>
<dbReference type="GO" id="GO:0030288">
    <property type="term" value="C:outer membrane-bounded periplasmic space"/>
    <property type="evidence" value="ECO:0007669"/>
    <property type="project" value="TreeGrafter"/>
</dbReference>
<dbReference type="FunFam" id="1.10.3810.10:FF:000001">
    <property type="entry name" value="Penicillin-binding protein 1A"/>
    <property type="match status" value="1"/>
</dbReference>
<protein>
    <submittedName>
        <fullName evidence="21">1A family penicillin-binding protein</fullName>
    </submittedName>
</protein>
<keyword evidence="10" id="KW-0133">Cell shape</keyword>
<keyword evidence="12 18" id="KW-1133">Transmembrane helix</keyword>
<evidence type="ECO:0000259" key="20">
    <source>
        <dbReference type="Pfam" id="PF00912"/>
    </source>
</evidence>
<keyword evidence="4" id="KW-0121">Carboxypeptidase</keyword>
<keyword evidence="9" id="KW-0378">Hydrolase</keyword>
<evidence type="ECO:0000256" key="18">
    <source>
        <dbReference type="SAM" id="Phobius"/>
    </source>
</evidence>
<evidence type="ECO:0000313" key="21">
    <source>
        <dbReference type="EMBL" id="OJG34544.1"/>
    </source>
</evidence>
<dbReference type="GO" id="GO:0009252">
    <property type="term" value="P:peptidoglycan biosynthetic process"/>
    <property type="evidence" value="ECO:0007669"/>
    <property type="project" value="UniProtKB-KW"/>
</dbReference>
<keyword evidence="3" id="KW-1003">Cell membrane</keyword>
<evidence type="ECO:0000256" key="16">
    <source>
        <dbReference type="ARBA" id="ARBA00034000"/>
    </source>
</evidence>
<evidence type="ECO:0000256" key="17">
    <source>
        <dbReference type="ARBA" id="ARBA00049902"/>
    </source>
</evidence>
<dbReference type="SUPFAM" id="SSF56601">
    <property type="entry name" value="beta-lactamase/transpeptidase-like"/>
    <property type="match status" value="1"/>
</dbReference>
<evidence type="ECO:0000256" key="1">
    <source>
        <dbReference type="ARBA" id="ARBA00007090"/>
    </source>
</evidence>
<keyword evidence="15" id="KW-0961">Cell wall biogenesis/degradation</keyword>
<feature type="domain" description="Penicillin-binding protein transpeptidase" evidence="19">
    <location>
        <begin position="374"/>
        <end position="635"/>
    </location>
</feature>
<dbReference type="Gene3D" id="3.40.710.10">
    <property type="entry name" value="DD-peptidase/beta-lactamase superfamily"/>
    <property type="match status" value="1"/>
</dbReference>
<evidence type="ECO:0000256" key="5">
    <source>
        <dbReference type="ARBA" id="ARBA00022670"/>
    </source>
</evidence>
<feature type="transmembrane region" description="Helical" evidence="18">
    <location>
        <begin position="55"/>
        <end position="75"/>
    </location>
</feature>
<dbReference type="AlphaFoldDB" id="A0A1L8SRT8"/>
<dbReference type="Pfam" id="PF00905">
    <property type="entry name" value="Transpeptidase"/>
    <property type="match status" value="1"/>
</dbReference>
<dbReference type="Proteomes" id="UP000183700">
    <property type="component" value="Unassembled WGS sequence"/>
</dbReference>
<dbReference type="InterPro" id="IPR001460">
    <property type="entry name" value="PCN-bd_Tpept"/>
</dbReference>
<dbReference type="EMBL" id="JXKM01000013">
    <property type="protein sequence ID" value="OJG34544.1"/>
    <property type="molecule type" value="Genomic_DNA"/>
</dbReference>
<dbReference type="STRING" id="319970.RV00_GL000764"/>
<comment type="similarity">
    <text evidence="1">In the C-terminal section; belongs to the transpeptidase family.</text>
</comment>
<evidence type="ECO:0000313" key="22">
    <source>
        <dbReference type="Proteomes" id="UP000183700"/>
    </source>
</evidence>
<keyword evidence="8 18" id="KW-0812">Transmembrane</keyword>
<dbReference type="Gene3D" id="6.20.370.110">
    <property type="match status" value="1"/>
</dbReference>
<keyword evidence="11" id="KW-0573">Peptidoglycan synthesis</keyword>
<dbReference type="SUPFAM" id="SSF53955">
    <property type="entry name" value="Lysozyme-like"/>
    <property type="match status" value="1"/>
</dbReference>
<dbReference type="Gene3D" id="1.10.3810.10">
    <property type="entry name" value="Biosynthetic peptidoglycan transglycosylase-like"/>
    <property type="match status" value="1"/>
</dbReference>
<evidence type="ECO:0000256" key="4">
    <source>
        <dbReference type="ARBA" id="ARBA00022645"/>
    </source>
</evidence>
<dbReference type="GO" id="GO:0009002">
    <property type="term" value="F:serine-type D-Ala-D-Ala carboxypeptidase activity"/>
    <property type="evidence" value="ECO:0007669"/>
    <property type="project" value="UniProtKB-EC"/>
</dbReference>
<keyword evidence="6" id="KW-0328">Glycosyltransferase</keyword>
<evidence type="ECO:0000259" key="19">
    <source>
        <dbReference type="Pfam" id="PF00905"/>
    </source>
</evidence>
<dbReference type="RefSeq" id="WP_071863116.1">
    <property type="nucleotide sequence ID" value="NZ_JBHLVS010000030.1"/>
</dbReference>
<sequence length="733" mass="81267">MDFQEFWRKFKDGAKVFWRQFRSGTKTFWQWIKPYLIRFHHWRKRIWKKYHINKILLLLTLVVVLVMSVYLFILAKSVDVETLQSSLKQSTVVYDEKNEQAGSLYGQKGTYVESDQISQNLKDAVVSTEDRNFYNHHGFDIKGIARAALGLVTSGHITGGGSTITQQLAKNAYLSLDQTLERKAKEIFMAIEIEKKYDKDQILTMYLNNAYFGNGVWGVQDAARKYFGVDANQVTVGEAATIAGMLKGPGIYNPIDHLDNAINRRNTVLSVMVENGKLTQEQENQAKATDLGSELSDTYTSADAGYRYPSYFDAVIDEAVERYGMSEKDLLNKGYKIYTSLDQDYQKQMEAVYQNNANFPADAADGAMPQSASVALDPKTGGVQALVGRRGEHIFRSYNFATQMQRSPGSTMKPLSVYSPALESGYKPDSILKDEPQSYYKAKNYDGTYQGEAPMYQAVAQSLNLPAVWLLHEIGLNKGYNKAEEFGIPLSKSDKYYGLALGGLEKGTSPMQMAAAYGAFANQGRVYQPHLVTKIIDSTGAVLVDNSSPKYDQVISKEVANEMTSMLLGTFSNGTAAQAAPAGFTVAGKTGTTETNFDANKVNDQWIIGYTPNVVISTWLGFEKVSETHYLSGTSGSEVGQVFKAEAESILPYAGQYSFDVADAYATGGKVVAADQVNQNGQDVDTNKWREELKDIGGKASEGAASFFEKAKEGANRLKEKGQELWRQYQPGN</sequence>
<dbReference type="GO" id="GO:0008360">
    <property type="term" value="P:regulation of cell shape"/>
    <property type="evidence" value="ECO:0007669"/>
    <property type="project" value="UniProtKB-KW"/>
</dbReference>
<evidence type="ECO:0000256" key="2">
    <source>
        <dbReference type="ARBA" id="ARBA00007739"/>
    </source>
</evidence>
<comment type="caution">
    <text evidence="21">The sequence shown here is derived from an EMBL/GenBank/DDBJ whole genome shotgun (WGS) entry which is preliminary data.</text>
</comment>
<evidence type="ECO:0000256" key="13">
    <source>
        <dbReference type="ARBA" id="ARBA00023136"/>
    </source>
</evidence>
<dbReference type="InterPro" id="IPR036950">
    <property type="entry name" value="PBP_transglycosylase"/>
</dbReference>
<proteinExistence type="inferred from homology"/>
<evidence type="ECO:0000256" key="12">
    <source>
        <dbReference type="ARBA" id="ARBA00022989"/>
    </source>
</evidence>
<feature type="domain" description="Glycosyl transferase family 51" evidence="20">
    <location>
        <begin position="104"/>
        <end position="272"/>
    </location>
</feature>
<evidence type="ECO:0000256" key="6">
    <source>
        <dbReference type="ARBA" id="ARBA00022676"/>
    </source>
</evidence>
<dbReference type="GO" id="GO:0006508">
    <property type="term" value="P:proteolysis"/>
    <property type="evidence" value="ECO:0007669"/>
    <property type="project" value="UniProtKB-KW"/>
</dbReference>
<accession>A0A1L8SRT8</accession>
<keyword evidence="7" id="KW-0808">Transferase</keyword>
<dbReference type="GO" id="GO:0008658">
    <property type="term" value="F:penicillin binding"/>
    <property type="evidence" value="ECO:0007669"/>
    <property type="project" value="InterPro"/>
</dbReference>
<evidence type="ECO:0000256" key="8">
    <source>
        <dbReference type="ARBA" id="ARBA00022692"/>
    </source>
</evidence>
<keyword evidence="13 18" id="KW-0472">Membrane</keyword>
<evidence type="ECO:0000256" key="15">
    <source>
        <dbReference type="ARBA" id="ARBA00023316"/>
    </source>
</evidence>
<dbReference type="Pfam" id="PF00912">
    <property type="entry name" value="Transgly"/>
    <property type="match status" value="1"/>
</dbReference>
<name>A0A1L8SRT8_9ENTE</name>
<dbReference type="InterPro" id="IPR001264">
    <property type="entry name" value="Glyco_trans_51"/>
</dbReference>
<dbReference type="PANTHER" id="PTHR32282">
    <property type="entry name" value="BINDING PROTEIN TRANSPEPTIDASE, PUTATIVE-RELATED"/>
    <property type="match status" value="1"/>
</dbReference>
<evidence type="ECO:0000256" key="10">
    <source>
        <dbReference type="ARBA" id="ARBA00022960"/>
    </source>
</evidence>
<dbReference type="GO" id="GO:0071555">
    <property type="term" value="P:cell wall organization"/>
    <property type="evidence" value="ECO:0007669"/>
    <property type="project" value="UniProtKB-KW"/>
</dbReference>
<evidence type="ECO:0000256" key="11">
    <source>
        <dbReference type="ARBA" id="ARBA00022984"/>
    </source>
</evidence>
<keyword evidence="22" id="KW-1185">Reference proteome</keyword>
<dbReference type="InterPro" id="IPR012338">
    <property type="entry name" value="Beta-lactam/transpept-like"/>
</dbReference>
<comment type="catalytic activity">
    <reaction evidence="16">
        <text>Preferential cleavage: (Ac)2-L-Lys-D-Ala-|-D-Ala. Also transpeptidation of peptidyl-alanyl moieties that are N-acyl substituents of D-alanine.</text>
        <dbReference type="EC" id="3.4.16.4"/>
    </reaction>
</comment>
<comment type="similarity">
    <text evidence="2">In the N-terminal section; belongs to the glycosyltransferase 51 family.</text>
</comment>
<dbReference type="GO" id="GO:0008955">
    <property type="term" value="F:peptidoglycan glycosyltransferase activity"/>
    <property type="evidence" value="ECO:0007669"/>
    <property type="project" value="UniProtKB-EC"/>
</dbReference>
<dbReference type="InterPro" id="IPR023346">
    <property type="entry name" value="Lysozyme-like_dom_sf"/>
</dbReference>
<dbReference type="InterPro" id="IPR050396">
    <property type="entry name" value="Glycosyltr_51/Transpeptidase"/>
</dbReference>
<evidence type="ECO:0000256" key="14">
    <source>
        <dbReference type="ARBA" id="ARBA00023268"/>
    </source>
</evidence>